<evidence type="ECO:0000313" key="3">
    <source>
        <dbReference type="Proteomes" id="UP000266118"/>
    </source>
</evidence>
<sequence>MPSSFFNNITDFLEPINLMELSNDEGFKPTQIGKNIMAFERSFPELNEADIIILGMGEARGTALPGGGSRSANAVRTEFYQLFQWHNQLKIADIGNVKIGKSLQDSYAALKLVLSELSIFNAKVLILGGSHDLTVSQCDAYAVNEMNYVLTCVDAKMDLDADSPAPADKFLLDLFTKTPNHLQHYNHIGFQSYFVHPQMLETIDKLRFDCFRVGKVKERLEEMEPQIRDSNIFSFDISCIQNSHAPANVITPNGFNGEEACTLFQYAGLSNQVKSIGIYSYYEHLDKNAQTAKQISHLIWYLMDGIYQGKQEANMDNKTHYNEFHLSTDDMKTIFLQSKITNRWWMQLPNEEFISCSRLDYVLATQNEIPERWLRAIERS</sequence>
<dbReference type="EMBL" id="CP032489">
    <property type="protein sequence ID" value="AYD47232.1"/>
    <property type="molecule type" value="Genomic_DNA"/>
</dbReference>
<dbReference type="RefSeq" id="WP_119986121.1">
    <property type="nucleotide sequence ID" value="NZ_CP032489.1"/>
</dbReference>
<dbReference type="SUPFAM" id="SSF52768">
    <property type="entry name" value="Arginase/deacetylase"/>
    <property type="match status" value="1"/>
</dbReference>
<name>A0A386HNJ6_9BACT</name>
<comment type="similarity">
    <text evidence="1">Belongs to the arginase family.</text>
</comment>
<evidence type="ECO:0000313" key="2">
    <source>
        <dbReference type="EMBL" id="AYD47232.1"/>
    </source>
</evidence>
<dbReference type="Proteomes" id="UP000266118">
    <property type="component" value="Chromosome"/>
</dbReference>
<dbReference type="PROSITE" id="PS51409">
    <property type="entry name" value="ARGINASE_2"/>
    <property type="match status" value="1"/>
</dbReference>
<dbReference type="GO" id="GO:0016813">
    <property type="term" value="F:hydrolase activity, acting on carbon-nitrogen (but not peptide) bonds, in linear amidines"/>
    <property type="evidence" value="ECO:0007669"/>
    <property type="project" value="UniProtKB-ARBA"/>
</dbReference>
<proteinExistence type="inferred from homology"/>
<keyword evidence="3" id="KW-1185">Reference proteome</keyword>
<dbReference type="InterPro" id="IPR006035">
    <property type="entry name" value="Ureohydrolase"/>
</dbReference>
<gene>
    <name evidence="2" type="ORF">D6B99_06170</name>
</gene>
<dbReference type="Pfam" id="PF00491">
    <property type="entry name" value="Arginase"/>
    <property type="match status" value="1"/>
</dbReference>
<dbReference type="KEGG" id="ark:D6B99_06170"/>
<reference evidence="2 3" key="1">
    <citation type="submission" date="2018-09" db="EMBL/GenBank/DDBJ databases">
        <title>Arachidicoccus sp. nov., a bacterium isolated from soil.</title>
        <authorList>
            <person name="Weon H.-Y."/>
            <person name="Kwon S.-W."/>
            <person name="Lee S.A."/>
        </authorList>
    </citation>
    <scope>NUCLEOTIDE SEQUENCE [LARGE SCALE GENOMIC DNA]</scope>
    <source>
        <strain evidence="2 3">KIS59-12</strain>
    </source>
</reference>
<evidence type="ECO:0000256" key="1">
    <source>
        <dbReference type="PROSITE-ProRule" id="PRU00742"/>
    </source>
</evidence>
<organism evidence="2 3">
    <name type="scientific">Arachidicoccus soli</name>
    <dbReference type="NCBI Taxonomy" id="2341117"/>
    <lineage>
        <taxon>Bacteria</taxon>
        <taxon>Pseudomonadati</taxon>
        <taxon>Bacteroidota</taxon>
        <taxon>Chitinophagia</taxon>
        <taxon>Chitinophagales</taxon>
        <taxon>Chitinophagaceae</taxon>
        <taxon>Arachidicoccus</taxon>
    </lineage>
</organism>
<protein>
    <submittedName>
        <fullName evidence="2">Arginase</fullName>
    </submittedName>
</protein>
<dbReference type="OrthoDB" id="931936at2"/>
<dbReference type="GO" id="GO:0046872">
    <property type="term" value="F:metal ion binding"/>
    <property type="evidence" value="ECO:0007669"/>
    <property type="project" value="InterPro"/>
</dbReference>
<dbReference type="Gene3D" id="3.40.800.10">
    <property type="entry name" value="Ureohydrolase domain"/>
    <property type="match status" value="1"/>
</dbReference>
<dbReference type="AlphaFoldDB" id="A0A386HNJ6"/>
<accession>A0A386HNJ6</accession>
<dbReference type="InterPro" id="IPR023696">
    <property type="entry name" value="Ureohydrolase_dom_sf"/>
</dbReference>